<protein>
    <submittedName>
        <fullName evidence="1">Uncharacterized protein</fullName>
    </submittedName>
</protein>
<dbReference type="Proteomes" id="UP001054945">
    <property type="component" value="Unassembled WGS sequence"/>
</dbReference>
<dbReference type="AlphaFoldDB" id="A0AAV4WEM0"/>
<evidence type="ECO:0000313" key="2">
    <source>
        <dbReference type="Proteomes" id="UP001054945"/>
    </source>
</evidence>
<comment type="caution">
    <text evidence="1">The sequence shown here is derived from an EMBL/GenBank/DDBJ whole genome shotgun (WGS) entry which is preliminary data.</text>
</comment>
<sequence length="71" mass="8502">MERQQCLRTRMLMETMGSKELGLWRADISERPRKSPAFVRMRFKASEFLMLSFPDTNARFHILAAQWRILI</sequence>
<dbReference type="EMBL" id="BPLR01016098">
    <property type="protein sequence ID" value="GIY81220.1"/>
    <property type="molecule type" value="Genomic_DNA"/>
</dbReference>
<evidence type="ECO:0000313" key="1">
    <source>
        <dbReference type="EMBL" id="GIY81220.1"/>
    </source>
</evidence>
<reference evidence="1 2" key="1">
    <citation type="submission" date="2021-06" db="EMBL/GenBank/DDBJ databases">
        <title>Caerostris extrusa draft genome.</title>
        <authorList>
            <person name="Kono N."/>
            <person name="Arakawa K."/>
        </authorList>
    </citation>
    <scope>NUCLEOTIDE SEQUENCE [LARGE SCALE GENOMIC DNA]</scope>
</reference>
<name>A0AAV4WEM0_CAEEX</name>
<gene>
    <name evidence="1" type="ORF">CEXT_474031</name>
</gene>
<organism evidence="1 2">
    <name type="scientific">Caerostris extrusa</name>
    <name type="common">Bark spider</name>
    <name type="synonym">Caerostris bankana</name>
    <dbReference type="NCBI Taxonomy" id="172846"/>
    <lineage>
        <taxon>Eukaryota</taxon>
        <taxon>Metazoa</taxon>
        <taxon>Ecdysozoa</taxon>
        <taxon>Arthropoda</taxon>
        <taxon>Chelicerata</taxon>
        <taxon>Arachnida</taxon>
        <taxon>Araneae</taxon>
        <taxon>Araneomorphae</taxon>
        <taxon>Entelegynae</taxon>
        <taxon>Araneoidea</taxon>
        <taxon>Araneidae</taxon>
        <taxon>Caerostris</taxon>
    </lineage>
</organism>
<accession>A0AAV4WEM0</accession>
<proteinExistence type="predicted"/>
<keyword evidence="2" id="KW-1185">Reference proteome</keyword>